<dbReference type="AlphaFoldDB" id="A0A7J7KYC2"/>
<protein>
    <submittedName>
        <fullName evidence="1">Uncharacterized protein</fullName>
    </submittedName>
</protein>
<keyword evidence="2" id="KW-1185">Reference proteome</keyword>
<gene>
    <name evidence="1" type="ORF">GIB67_027223</name>
</gene>
<evidence type="ECO:0000313" key="1">
    <source>
        <dbReference type="EMBL" id="KAF6135349.1"/>
    </source>
</evidence>
<comment type="caution">
    <text evidence="1">The sequence shown here is derived from an EMBL/GenBank/DDBJ whole genome shotgun (WGS) entry which is preliminary data.</text>
</comment>
<sequence>KKKKKKKEPKIFLSNAAAHSLSLSNCFSKFTPLKSSNFLQICVLFIVKIHLLLESILNFTLWSPIRGFSSTQS</sequence>
<evidence type="ECO:0000313" key="2">
    <source>
        <dbReference type="Proteomes" id="UP000541444"/>
    </source>
</evidence>
<dbReference type="EMBL" id="JACGCM010002788">
    <property type="protein sequence ID" value="KAF6135349.1"/>
    <property type="molecule type" value="Genomic_DNA"/>
</dbReference>
<reference evidence="1 2" key="1">
    <citation type="journal article" date="2020" name="IScience">
        <title>Genome Sequencing of the Endangered Kingdonia uniflora (Circaeasteraceae, Ranunculales) Reveals Potential Mechanisms of Evolutionary Specialization.</title>
        <authorList>
            <person name="Sun Y."/>
            <person name="Deng T."/>
            <person name="Zhang A."/>
            <person name="Moore M.J."/>
            <person name="Landis J.B."/>
            <person name="Lin N."/>
            <person name="Zhang H."/>
            <person name="Zhang X."/>
            <person name="Huang J."/>
            <person name="Zhang X."/>
            <person name="Sun H."/>
            <person name="Wang H."/>
        </authorList>
    </citation>
    <scope>NUCLEOTIDE SEQUENCE [LARGE SCALE GENOMIC DNA]</scope>
    <source>
        <strain evidence="1">TB1705</strain>
        <tissue evidence="1">Leaf</tissue>
    </source>
</reference>
<organism evidence="1 2">
    <name type="scientific">Kingdonia uniflora</name>
    <dbReference type="NCBI Taxonomy" id="39325"/>
    <lineage>
        <taxon>Eukaryota</taxon>
        <taxon>Viridiplantae</taxon>
        <taxon>Streptophyta</taxon>
        <taxon>Embryophyta</taxon>
        <taxon>Tracheophyta</taxon>
        <taxon>Spermatophyta</taxon>
        <taxon>Magnoliopsida</taxon>
        <taxon>Ranunculales</taxon>
        <taxon>Circaeasteraceae</taxon>
        <taxon>Kingdonia</taxon>
    </lineage>
</organism>
<dbReference type="Proteomes" id="UP000541444">
    <property type="component" value="Unassembled WGS sequence"/>
</dbReference>
<proteinExistence type="predicted"/>
<name>A0A7J7KYC2_9MAGN</name>
<accession>A0A7J7KYC2</accession>
<feature type="non-terminal residue" evidence="1">
    <location>
        <position position="1"/>
    </location>
</feature>